<dbReference type="EMBL" id="AP025226">
    <property type="protein sequence ID" value="BDB97111.1"/>
    <property type="molecule type" value="Genomic_DNA"/>
</dbReference>
<name>A0AAQ4CMT0_9CREN</name>
<evidence type="ECO:0000259" key="1">
    <source>
        <dbReference type="Pfam" id="PF01909"/>
    </source>
</evidence>
<proteinExistence type="predicted"/>
<evidence type="ECO:0000313" key="2">
    <source>
        <dbReference type="EMBL" id="BDB97111.1"/>
    </source>
</evidence>
<organism evidence="2 3">
    <name type="scientific">Saccharolobus caldissimus</name>
    <dbReference type="NCBI Taxonomy" id="1702097"/>
    <lineage>
        <taxon>Archaea</taxon>
        <taxon>Thermoproteota</taxon>
        <taxon>Thermoprotei</taxon>
        <taxon>Sulfolobales</taxon>
        <taxon>Sulfolobaceae</taxon>
        <taxon>Saccharolobus</taxon>
    </lineage>
</organism>
<evidence type="ECO:0000313" key="3">
    <source>
        <dbReference type="Proteomes" id="UP001319921"/>
    </source>
</evidence>
<reference evidence="2 3" key="1">
    <citation type="journal article" date="2022" name="Microbiol. Resour. Announc.">
        <title>Complete Genome Sequence of the Hyperthermophilic and Acidophilic Archaeon Saccharolobus caldissimus Strain HS-3T.</title>
        <authorList>
            <person name="Sakai H.D."/>
            <person name="Kurosawa N."/>
        </authorList>
    </citation>
    <scope>NUCLEOTIDE SEQUENCE [LARGE SCALE GENOMIC DNA]</scope>
    <source>
        <strain evidence="2 3">JCM32116</strain>
    </source>
</reference>
<dbReference type="Pfam" id="PF01909">
    <property type="entry name" value="NTP_transf_2"/>
    <property type="match status" value="1"/>
</dbReference>
<dbReference type="GeneID" id="68864843"/>
<dbReference type="Proteomes" id="UP001319921">
    <property type="component" value="Chromosome"/>
</dbReference>
<sequence length="300" mass="34889">MARNYFLDRDIIVDKLNNVYTVLTNYNPPGYIFAYLKYVYTGSGLWKGYNRVLKQYGIHNLVKLKQKFNFESCYDASFPILYLSEIRTHLKPEEKLSHLLKHSASDDLIYYLIDFIENYVRVSNLGVTGSLLLGNYHKNSDIDLVIYGCKNSLDFIESFKGFEIDKEWIIEANNNYNIDFADKLYDNKRRGIYKGKRISILFVDDKPWKYCERVCRKLGRVRFKGLISGDCKALFYPAVATVQSSNEYQISTIINYEGVFSSALLGDREVIVEGMLMKCEEENVVIVGDREVRGYIKPMQ</sequence>
<dbReference type="AlphaFoldDB" id="A0AAQ4CMT0"/>
<protein>
    <submittedName>
        <fullName evidence="2">Nucleotidyltransferase</fullName>
    </submittedName>
</protein>
<feature type="domain" description="Polymerase nucleotidyl transferase" evidence="1">
    <location>
        <begin position="115"/>
        <end position="163"/>
    </location>
</feature>
<dbReference type="InterPro" id="IPR043519">
    <property type="entry name" value="NT_sf"/>
</dbReference>
<accession>A0AAQ4CMT0</accession>
<dbReference type="GO" id="GO:0016779">
    <property type="term" value="F:nucleotidyltransferase activity"/>
    <property type="evidence" value="ECO:0007669"/>
    <property type="project" value="InterPro"/>
</dbReference>
<gene>
    <name evidence="2" type="ORF">SACC_01280</name>
</gene>
<keyword evidence="3" id="KW-1185">Reference proteome</keyword>
<dbReference type="SUPFAM" id="SSF81301">
    <property type="entry name" value="Nucleotidyltransferase"/>
    <property type="match status" value="1"/>
</dbReference>
<dbReference type="KEGG" id="scas:SACC_01280"/>
<dbReference type="RefSeq" id="WP_229571141.1">
    <property type="nucleotide sequence ID" value="NZ_AP025226.1"/>
</dbReference>
<dbReference type="InterPro" id="IPR002934">
    <property type="entry name" value="Polymerase_NTP_transf_dom"/>
</dbReference>